<dbReference type="Proteomes" id="UP000240760">
    <property type="component" value="Unassembled WGS sequence"/>
</dbReference>
<name>A0A2T4CCL0_TRILO</name>
<organism evidence="2 3">
    <name type="scientific">Trichoderma longibrachiatum ATCC 18648</name>
    <dbReference type="NCBI Taxonomy" id="983965"/>
    <lineage>
        <taxon>Eukaryota</taxon>
        <taxon>Fungi</taxon>
        <taxon>Dikarya</taxon>
        <taxon>Ascomycota</taxon>
        <taxon>Pezizomycotina</taxon>
        <taxon>Sordariomycetes</taxon>
        <taxon>Hypocreomycetidae</taxon>
        <taxon>Hypocreales</taxon>
        <taxon>Hypocreaceae</taxon>
        <taxon>Trichoderma</taxon>
    </lineage>
</organism>
<sequence>MRRPRKRSKAKDKAKDKDKDNKAAPKGADAGSCARASGKGGGLRMLREWEEREEKEKSWKTKERESRIWRWRDKCLRLASEQTAAGGESLQVPGLKLDWGQLQQARRAKQLSANLNLSGPSLCCDVLRSVRQVLVPVLRTGCQVAVTLSGNQGRAPGRSASTATAAQDQVQATCDPSSALPRIPARTEGKAQHEVHALRTKPMRCLYLYLYLCLTGPPPPAHLIRLFTQPPGGLQPRMEQQEEQEARRYKSAGHLAHTYVSSVTAASMTCCGARRRSRPTKSFQRFDCRTGPRASLESLYMLVNL</sequence>
<accession>A0A2T4CCL0</accession>
<evidence type="ECO:0000313" key="2">
    <source>
        <dbReference type="EMBL" id="PTB79290.1"/>
    </source>
</evidence>
<keyword evidence="3" id="KW-1185">Reference proteome</keyword>
<protein>
    <submittedName>
        <fullName evidence="2">Uncharacterized protein</fullName>
    </submittedName>
</protein>
<evidence type="ECO:0000313" key="3">
    <source>
        <dbReference type="Proteomes" id="UP000240760"/>
    </source>
</evidence>
<reference evidence="2 3" key="1">
    <citation type="submission" date="2016-07" db="EMBL/GenBank/DDBJ databases">
        <title>Multiple horizontal gene transfer events from other fungi enriched the ability of initially mycotrophic Trichoderma (Ascomycota) to feed on dead plant biomass.</title>
        <authorList>
            <consortium name="DOE Joint Genome Institute"/>
            <person name="Aerts A."/>
            <person name="Atanasova L."/>
            <person name="Chenthamara K."/>
            <person name="Zhang J."/>
            <person name="Grujic M."/>
            <person name="Henrissat B."/>
            <person name="Kuo A."/>
            <person name="Salamov A."/>
            <person name="Lipzen A."/>
            <person name="Labutti K."/>
            <person name="Barry K."/>
            <person name="Miao Y."/>
            <person name="Rahimi M.J."/>
            <person name="Shen Q."/>
            <person name="Grigoriev I.V."/>
            <person name="Kubicek C.P."/>
            <person name="Druzhinina I.S."/>
        </authorList>
    </citation>
    <scope>NUCLEOTIDE SEQUENCE [LARGE SCALE GENOMIC DNA]</scope>
    <source>
        <strain evidence="2 3">ATCC 18648</strain>
    </source>
</reference>
<feature type="compositionally biased region" description="Basic residues" evidence="1">
    <location>
        <begin position="1"/>
        <end position="10"/>
    </location>
</feature>
<dbReference type="EMBL" id="KZ679128">
    <property type="protein sequence ID" value="PTB79290.1"/>
    <property type="molecule type" value="Genomic_DNA"/>
</dbReference>
<gene>
    <name evidence="2" type="ORF">M440DRAFT_1389315</name>
</gene>
<feature type="compositionally biased region" description="Basic and acidic residues" evidence="1">
    <location>
        <begin position="11"/>
        <end position="23"/>
    </location>
</feature>
<evidence type="ECO:0000256" key="1">
    <source>
        <dbReference type="SAM" id="MobiDB-lite"/>
    </source>
</evidence>
<feature type="compositionally biased region" description="Basic and acidic residues" evidence="1">
    <location>
        <begin position="45"/>
        <end position="59"/>
    </location>
</feature>
<dbReference type="AlphaFoldDB" id="A0A2T4CCL0"/>
<feature type="region of interest" description="Disordered" evidence="1">
    <location>
        <begin position="1"/>
        <end position="59"/>
    </location>
</feature>
<proteinExistence type="predicted"/>